<sequence>MTDRETGAAAIWAADHDMPCEWDSLRQVDQELYLRSFDAAVEAYTHLAAQRGWHMRQDLTGTGPAAATEFEWDK</sequence>
<organism evidence="1">
    <name type="scientific">marine sediment metagenome</name>
    <dbReference type="NCBI Taxonomy" id="412755"/>
    <lineage>
        <taxon>unclassified sequences</taxon>
        <taxon>metagenomes</taxon>
        <taxon>ecological metagenomes</taxon>
    </lineage>
</organism>
<protein>
    <submittedName>
        <fullName evidence="1">Uncharacterized protein</fullName>
    </submittedName>
</protein>
<dbReference type="EMBL" id="LAZR01019413">
    <property type="protein sequence ID" value="KKL92626.1"/>
    <property type="molecule type" value="Genomic_DNA"/>
</dbReference>
<name>A0A0F9GQ27_9ZZZZ</name>
<dbReference type="AlphaFoldDB" id="A0A0F9GQ27"/>
<evidence type="ECO:0000313" key="1">
    <source>
        <dbReference type="EMBL" id="KKL92626.1"/>
    </source>
</evidence>
<gene>
    <name evidence="1" type="ORF">LCGC14_1882800</name>
</gene>
<accession>A0A0F9GQ27</accession>
<proteinExistence type="predicted"/>
<comment type="caution">
    <text evidence="1">The sequence shown here is derived from an EMBL/GenBank/DDBJ whole genome shotgun (WGS) entry which is preliminary data.</text>
</comment>
<reference evidence="1" key="1">
    <citation type="journal article" date="2015" name="Nature">
        <title>Complex archaea that bridge the gap between prokaryotes and eukaryotes.</title>
        <authorList>
            <person name="Spang A."/>
            <person name="Saw J.H."/>
            <person name="Jorgensen S.L."/>
            <person name="Zaremba-Niedzwiedzka K."/>
            <person name="Martijn J."/>
            <person name="Lind A.E."/>
            <person name="van Eijk R."/>
            <person name="Schleper C."/>
            <person name="Guy L."/>
            <person name="Ettema T.J."/>
        </authorList>
    </citation>
    <scope>NUCLEOTIDE SEQUENCE</scope>
</reference>